<dbReference type="AlphaFoldDB" id="A0AAE2VDK1"/>
<feature type="signal peptide" evidence="1">
    <location>
        <begin position="1"/>
        <end position="17"/>
    </location>
</feature>
<proteinExistence type="predicted"/>
<evidence type="ECO:0000313" key="2">
    <source>
        <dbReference type="EMBL" id="MBK1854714.1"/>
    </source>
</evidence>
<dbReference type="Proteomes" id="UP000634206">
    <property type="component" value="Unassembled WGS sequence"/>
</dbReference>
<gene>
    <name evidence="2" type="ORF">JIN83_07070</name>
</gene>
<protein>
    <recommendedName>
        <fullName evidence="4">Lipoprotein</fullName>
    </recommendedName>
</protein>
<dbReference type="RefSeq" id="WP_309489325.1">
    <property type="nucleotide sequence ID" value="NZ_JAENIG010000004.1"/>
</dbReference>
<sequence>MKKTLSKLSLLSSVALAMLFASCGKKDTAESVTDELLNKFNAVITAVESATDKESAEAAAEKIDSLSEEIDDIVARLDALEEPSADEKTALDEKMDKAMEANGEKIGNAMKGLAGKPEAMKIMGEALQEFGKKMNAHEEVFKKFGKEG</sequence>
<dbReference type="PROSITE" id="PS51257">
    <property type="entry name" value="PROKAR_LIPOPROTEIN"/>
    <property type="match status" value="1"/>
</dbReference>
<dbReference type="EMBL" id="JAENIG010000004">
    <property type="protein sequence ID" value="MBK1854714.1"/>
    <property type="molecule type" value="Genomic_DNA"/>
</dbReference>
<name>A0AAE2VDK1_9BACT</name>
<accession>A0AAE2VDK1</accession>
<evidence type="ECO:0000256" key="1">
    <source>
        <dbReference type="SAM" id="SignalP"/>
    </source>
</evidence>
<organism evidence="2 3">
    <name type="scientific">Oceaniferula flava</name>
    <dbReference type="NCBI Taxonomy" id="2800421"/>
    <lineage>
        <taxon>Bacteria</taxon>
        <taxon>Pseudomonadati</taxon>
        <taxon>Verrucomicrobiota</taxon>
        <taxon>Verrucomicrobiia</taxon>
        <taxon>Verrucomicrobiales</taxon>
        <taxon>Verrucomicrobiaceae</taxon>
        <taxon>Oceaniferula</taxon>
    </lineage>
</organism>
<evidence type="ECO:0000313" key="3">
    <source>
        <dbReference type="Proteomes" id="UP000634206"/>
    </source>
</evidence>
<keyword evidence="3" id="KW-1185">Reference proteome</keyword>
<evidence type="ECO:0008006" key="4">
    <source>
        <dbReference type="Google" id="ProtNLM"/>
    </source>
</evidence>
<feature type="chain" id="PRO_5042087398" description="Lipoprotein" evidence="1">
    <location>
        <begin position="18"/>
        <end position="148"/>
    </location>
</feature>
<reference evidence="2" key="1">
    <citation type="submission" date="2021-01" db="EMBL/GenBank/DDBJ databases">
        <title>Modified the classification status of verrucomicrobia.</title>
        <authorList>
            <person name="Feng X."/>
        </authorList>
    </citation>
    <scope>NUCLEOTIDE SEQUENCE</scope>
    <source>
        <strain evidence="2">5K15</strain>
    </source>
</reference>
<comment type="caution">
    <text evidence="2">The sequence shown here is derived from an EMBL/GenBank/DDBJ whole genome shotgun (WGS) entry which is preliminary data.</text>
</comment>
<keyword evidence="1" id="KW-0732">Signal</keyword>